<dbReference type="PANTHER" id="PTHR35278:SF4">
    <property type="entry name" value="TRANSMEMBRANE PROTEIN"/>
    <property type="match status" value="1"/>
</dbReference>
<sequence length="182" mass="22404">MWNGVCYKRSCKWDWRRHWKCACSSCQDHFRWFMRLGICHCIAKSICKMCCAACETYWHALEDITCCLWHKLRNTKRVNRRRRRFRDVEEGYSSTSESEFSDYHHHISVGSSRKRKSIWQRRKDRSGSSRHHRHHVRLKTREISVRVKGGSRRRRRSSRRLQLVKARNHRREFGIFKRQRLR</sequence>
<proteinExistence type="predicted"/>
<dbReference type="Proteomes" id="UP001141552">
    <property type="component" value="Unassembled WGS sequence"/>
</dbReference>
<organism evidence="2 3">
    <name type="scientific">Turnera subulata</name>
    <dbReference type="NCBI Taxonomy" id="218843"/>
    <lineage>
        <taxon>Eukaryota</taxon>
        <taxon>Viridiplantae</taxon>
        <taxon>Streptophyta</taxon>
        <taxon>Embryophyta</taxon>
        <taxon>Tracheophyta</taxon>
        <taxon>Spermatophyta</taxon>
        <taxon>Magnoliopsida</taxon>
        <taxon>eudicotyledons</taxon>
        <taxon>Gunneridae</taxon>
        <taxon>Pentapetalae</taxon>
        <taxon>rosids</taxon>
        <taxon>fabids</taxon>
        <taxon>Malpighiales</taxon>
        <taxon>Passifloraceae</taxon>
        <taxon>Turnera</taxon>
    </lineage>
</organism>
<feature type="compositionally biased region" description="Basic residues" evidence="1">
    <location>
        <begin position="113"/>
        <end position="138"/>
    </location>
</feature>
<reference evidence="2" key="2">
    <citation type="journal article" date="2023" name="Plants (Basel)">
        <title>Annotation of the Turnera subulata (Passifloraceae) Draft Genome Reveals the S-Locus Evolved after the Divergence of Turneroideae from Passifloroideae in a Stepwise Manner.</title>
        <authorList>
            <person name="Henning P.M."/>
            <person name="Roalson E.H."/>
            <person name="Mir W."/>
            <person name="McCubbin A.G."/>
            <person name="Shore J.S."/>
        </authorList>
    </citation>
    <scope>NUCLEOTIDE SEQUENCE</scope>
    <source>
        <strain evidence="2">F60SS</strain>
    </source>
</reference>
<dbReference type="AlphaFoldDB" id="A0A9Q0J7D0"/>
<evidence type="ECO:0000256" key="1">
    <source>
        <dbReference type="SAM" id="MobiDB-lite"/>
    </source>
</evidence>
<keyword evidence="3" id="KW-1185">Reference proteome</keyword>
<reference evidence="2" key="1">
    <citation type="submission" date="2022-02" db="EMBL/GenBank/DDBJ databases">
        <authorList>
            <person name="Henning P.M."/>
            <person name="McCubbin A.G."/>
            <person name="Shore J.S."/>
        </authorList>
    </citation>
    <scope>NUCLEOTIDE SEQUENCE</scope>
    <source>
        <strain evidence="2">F60SS</strain>
        <tissue evidence="2">Leaves</tissue>
    </source>
</reference>
<accession>A0A9Q0J7D0</accession>
<feature type="region of interest" description="Disordered" evidence="1">
    <location>
        <begin position="113"/>
        <end position="161"/>
    </location>
</feature>
<dbReference type="PANTHER" id="PTHR35278">
    <property type="entry name" value="TRANSMEMBRANE PROTEIN-RELATED"/>
    <property type="match status" value="1"/>
</dbReference>
<protein>
    <submittedName>
        <fullName evidence="2">Uncharacterized protein</fullName>
    </submittedName>
</protein>
<feature type="compositionally biased region" description="Basic residues" evidence="1">
    <location>
        <begin position="149"/>
        <end position="159"/>
    </location>
</feature>
<dbReference type="EMBL" id="JAKUCV010005165">
    <property type="protein sequence ID" value="KAJ4832261.1"/>
    <property type="molecule type" value="Genomic_DNA"/>
</dbReference>
<name>A0A9Q0J7D0_9ROSI</name>
<gene>
    <name evidence="2" type="ORF">Tsubulata_012205</name>
</gene>
<evidence type="ECO:0000313" key="3">
    <source>
        <dbReference type="Proteomes" id="UP001141552"/>
    </source>
</evidence>
<comment type="caution">
    <text evidence="2">The sequence shown here is derived from an EMBL/GenBank/DDBJ whole genome shotgun (WGS) entry which is preliminary data.</text>
</comment>
<dbReference type="OrthoDB" id="1916120at2759"/>
<evidence type="ECO:0000313" key="2">
    <source>
        <dbReference type="EMBL" id="KAJ4832261.1"/>
    </source>
</evidence>